<keyword evidence="4" id="KW-0547">Nucleotide-binding</keyword>
<comment type="similarity">
    <text evidence="1">Belongs to the protein kinase superfamily. STE Ser/Thr protein kinase family. MAP kinase kinase kinase subfamily.</text>
</comment>
<accession>A0ABC8TQG7</accession>
<feature type="region of interest" description="Disordered" evidence="7">
    <location>
        <begin position="172"/>
        <end position="193"/>
    </location>
</feature>
<evidence type="ECO:0000256" key="2">
    <source>
        <dbReference type="ARBA" id="ARBA00022527"/>
    </source>
</evidence>
<reference evidence="9 10" key="1">
    <citation type="submission" date="2024-02" db="EMBL/GenBank/DDBJ databases">
        <authorList>
            <person name="Vignale AGUSTIN F."/>
            <person name="Sosa J E."/>
            <person name="Modenutti C."/>
        </authorList>
    </citation>
    <scope>NUCLEOTIDE SEQUENCE [LARGE SCALE GENOMIC DNA]</scope>
</reference>
<evidence type="ECO:0000256" key="6">
    <source>
        <dbReference type="ARBA" id="ARBA00022840"/>
    </source>
</evidence>
<evidence type="ECO:0000313" key="10">
    <source>
        <dbReference type="Proteomes" id="UP001642360"/>
    </source>
</evidence>
<evidence type="ECO:0000256" key="3">
    <source>
        <dbReference type="ARBA" id="ARBA00022679"/>
    </source>
</evidence>
<evidence type="ECO:0000256" key="5">
    <source>
        <dbReference type="ARBA" id="ARBA00022777"/>
    </source>
</evidence>
<dbReference type="Pfam" id="PF00069">
    <property type="entry name" value="Pkinase"/>
    <property type="match status" value="1"/>
</dbReference>
<dbReference type="SUPFAM" id="SSF56112">
    <property type="entry name" value="Protein kinase-like (PK-like)"/>
    <property type="match status" value="1"/>
</dbReference>
<dbReference type="PANTHER" id="PTHR48016">
    <property type="entry name" value="MAP KINASE KINASE KINASE SSK2-RELATED-RELATED"/>
    <property type="match status" value="1"/>
</dbReference>
<evidence type="ECO:0000256" key="4">
    <source>
        <dbReference type="ARBA" id="ARBA00022741"/>
    </source>
</evidence>
<dbReference type="SMART" id="SM00220">
    <property type="entry name" value="S_TKc"/>
    <property type="match status" value="1"/>
</dbReference>
<organism evidence="9 10">
    <name type="scientific">Ilex paraguariensis</name>
    <name type="common">yerba mate</name>
    <dbReference type="NCBI Taxonomy" id="185542"/>
    <lineage>
        <taxon>Eukaryota</taxon>
        <taxon>Viridiplantae</taxon>
        <taxon>Streptophyta</taxon>
        <taxon>Embryophyta</taxon>
        <taxon>Tracheophyta</taxon>
        <taxon>Spermatophyta</taxon>
        <taxon>Magnoliopsida</taxon>
        <taxon>eudicotyledons</taxon>
        <taxon>Gunneridae</taxon>
        <taxon>Pentapetalae</taxon>
        <taxon>asterids</taxon>
        <taxon>campanulids</taxon>
        <taxon>Aquifoliales</taxon>
        <taxon>Aquifoliaceae</taxon>
        <taxon>Ilex</taxon>
    </lineage>
</organism>
<gene>
    <name evidence="9" type="ORF">ILEXP_LOCUS41322</name>
</gene>
<dbReference type="GO" id="GO:0004674">
    <property type="term" value="F:protein serine/threonine kinase activity"/>
    <property type="evidence" value="ECO:0007669"/>
    <property type="project" value="UniProtKB-KW"/>
</dbReference>
<dbReference type="InterPro" id="IPR050538">
    <property type="entry name" value="MAP_kinase_kinase_kinase"/>
</dbReference>
<keyword evidence="5" id="KW-0418">Kinase</keyword>
<evidence type="ECO:0000259" key="8">
    <source>
        <dbReference type="PROSITE" id="PS50011"/>
    </source>
</evidence>
<dbReference type="PROSITE" id="PS50011">
    <property type="entry name" value="PROTEIN_KINASE_DOM"/>
    <property type="match status" value="1"/>
</dbReference>
<dbReference type="Proteomes" id="UP001642360">
    <property type="component" value="Unassembled WGS sequence"/>
</dbReference>
<proteinExistence type="inferred from homology"/>
<name>A0ABC8TQG7_9AQUA</name>
<keyword evidence="2" id="KW-0723">Serine/threonine-protein kinase</keyword>
<evidence type="ECO:0000256" key="1">
    <source>
        <dbReference type="ARBA" id="ARBA00006529"/>
    </source>
</evidence>
<dbReference type="EMBL" id="CAUOFW020005835">
    <property type="protein sequence ID" value="CAK9171724.1"/>
    <property type="molecule type" value="Genomic_DNA"/>
</dbReference>
<evidence type="ECO:0000313" key="9">
    <source>
        <dbReference type="EMBL" id="CAK9171724.1"/>
    </source>
</evidence>
<evidence type="ECO:0000256" key="7">
    <source>
        <dbReference type="SAM" id="MobiDB-lite"/>
    </source>
</evidence>
<keyword evidence="3" id="KW-0808">Transferase</keyword>
<dbReference type="AlphaFoldDB" id="A0ABC8TQG7"/>
<dbReference type="Gene3D" id="1.10.510.10">
    <property type="entry name" value="Transferase(Phosphotransferase) domain 1"/>
    <property type="match status" value="1"/>
</dbReference>
<dbReference type="InterPro" id="IPR000719">
    <property type="entry name" value="Prot_kinase_dom"/>
</dbReference>
<protein>
    <recommendedName>
        <fullName evidence="8">Protein kinase domain-containing protein</fullName>
    </recommendedName>
</protein>
<feature type="domain" description="Protein kinase" evidence="8">
    <location>
        <begin position="1"/>
        <end position="173"/>
    </location>
</feature>
<dbReference type="GO" id="GO:0005524">
    <property type="term" value="F:ATP binding"/>
    <property type="evidence" value="ECO:0007669"/>
    <property type="project" value="UniProtKB-KW"/>
</dbReference>
<dbReference type="InterPro" id="IPR011009">
    <property type="entry name" value="Kinase-like_dom_sf"/>
</dbReference>
<keyword evidence="6" id="KW-0067">ATP-binding</keyword>
<keyword evidence="10" id="KW-1185">Reference proteome</keyword>
<dbReference type="PANTHER" id="PTHR48016:SF29">
    <property type="entry name" value="MITOGEN-ACTIVATED PROTEIN KINASE KINASE KINASE 1-RELATED"/>
    <property type="match status" value="1"/>
</dbReference>
<sequence>MTIAIAAYDTANARQPLMMPKDIGAGIMIAMNLGGCNDVPVYGYGMPFHLSSIGESFYDINEKETKKRGWGGADGEMANIIDAWDSVVNRRSQGYGLAADIWSLGCTVLEMLTHQLPYAPLECMQALFRIGRGIPPPVPDTISRDARDFILQCLQVNPNARPTAAELLDHPFVKRPLPPSSGSASPYNHGRRI</sequence>
<comment type="caution">
    <text evidence="9">The sequence shown here is derived from an EMBL/GenBank/DDBJ whole genome shotgun (WGS) entry which is preliminary data.</text>
</comment>